<dbReference type="AlphaFoldDB" id="A0A365H946"/>
<dbReference type="Pfam" id="PF01636">
    <property type="entry name" value="APH"/>
    <property type="match status" value="1"/>
</dbReference>
<dbReference type="OrthoDB" id="3806873at2"/>
<dbReference type="EMBL" id="QLYX01000003">
    <property type="protein sequence ID" value="RAY15601.1"/>
    <property type="molecule type" value="Genomic_DNA"/>
</dbReference>
<dbReference type="InterPro" id="IPR052898">
    <property type="entry name" value="ACAD10-like"/>
</dbReference>
<evidence type="ECO:0000313" key="2">
    <source>
        <dbReference type="EMBL" id="RAY15601.1"/>
    </source>
</evidence>
<reference evidence="2 3" key="1">
    <citation type="submission" date="2018-06" db="EMBL/GenBank/DDBJ databases">
        <title>Actinomadura craniellae sp. nov. isolated from marine sponge Craniella sp.</title>
        <authorList>
            <person name="Li L."/>
            <person name="Xu Q.H."/>
            <person name="Lin H.W."/>
            <person name="Lu Y.H."/>
        </authorList>
    </citation>
    <scope>NUCLEOTIDE SEQUENCE [LARGE SCALE GENOMIC DNA]</scope>
    <source>
        <strain evidence="2 3">LHW63021</strain>
    </source>
</reference>
<dbReference type="PANTHER" id="PTHR47829">
    <property type="entry name" value="HYDROLASE, PUTATIVE (AFU_ORTHOLOGUE AFUA_1G12880)-RELATED"/>
    <property type="match status" value="1"/>
</dbReference>
<accession>A0A365H946</accession>
<feature type="domain" description="Aminoglycoside phosphotransferase" evidence="1">
    <location>
        <begin position="36"/>
        <end position="261"/>
    </location>
</feature>
<dbReference type="GO" id="GO:0016740">
    <property type="term" value="F:transferase activity"/>
    <property type="evidence" value="ECO:0007669"/>
    <property type="project" value="UniProtKB-KW"/>
</dbReference>
<dbReference type="InterPro" id="IPR011009">
    <property type="entry name" value="Kinase-like_dom_sf"/>
</dbReference>
<comment type="caution">
    <text evidence="2">The sequence shown here is derived from an EMBL/GenBank/DDBJ whole genome shotgun (WGS) entry which is preliminary data.</text>
</comment>
<dbReference type="InterPro" id="IPR041726">
    <property type="entry name" value="ACAD10_11_N"/>
</dbReference>
<dbReference type="PANTHER" id="PTHR47829:SF1">
    <property type="entry name" value="HAD FAMILY PHOSPHATASE"/>
    <property type="match status" value="1"/>
</dbReference>
<dbReference type="RefSeq" id="WP_111864063.1">
    <property type="nucleotide sequence ID" value="NZ_QLYX01000003.1"/>
</dbReference>
<dbReference type="InterPro" id="IPR002575">
    <property type="entry name" value="Aminoglycoside_PTrfase"/>
</dbReference>
<evidence type="ECO:0000313" key="3">
    <source>
        <dbReference type="Proteomes" id="UP000251891"/>
    </source>
</evidence>
<dbReference type="Gene3D" id="3.30.200.20">
    <property type="entry name" value="Phosphorylase Kinase, domain 1"/>
    <property type="match status" value="1"/>
</dbReference>
<dbReference type="Proteomes" id="UP000251891">
    <property type="component" value="Unassembled WGS sequence"/>
</dbReference>
<proteinExistence type="predicted"/>
<name>A0A365H946_9ACTN</name>
<evidence type="ECO:0000259" key="1">
    <source>
        <dbReference type="Pfam" id="PF01636"/>
    </source>
</evidence>
<dbReference type="CDD" id="cd05154">
    <property type="entry name" value="ACAD10_11_N-like"/>
    <property type="match status" value="1"/>
</dbReference>
<keyword evidence="2" id="KW-0808">Transferase</keyword>
<gene>
    <name evidence="2" type="ORF">DPM19_07350</name>
</gene>
<organism evidence="2 3">
    <name type="scientific">Actinomadura craniellae</name>
    <dbReference type="NCBI Taxonomy" id="2231787"/>
    <lineage>
        <taxon>Bacteria</taxon>
        <taxon>Bacillati</taxon>
        <taxon>Actinomycetota</taxon>
        <taxon>Actinomycetes</taxon>
        <taxon>Streptosporangiales</taxon>
        <taxon>Thermomonosporaceae</taxon>
        <taxon>Actinomadura</taxon>
    </lineage>
</organism>
<keyword evidence="3" id="KW-1185">Reference proteome</keyword>
<sequence length="356" mass="38332">MPSRSSGPVPGLDLDRFSAWYERQCPGDLGPDLTGQVVSGGKSNLTYAVSDGTTTRIVRRPPLGHVQATAHDMAREFTVISALAGTTVPVPRTFALCRDDTVLGAPFYVMERVRGTAYRRREQMEPLGPERTRRVALEMIGVLAGLHAVVPADVGLAGFGRPAGFLARQVRRWGRQLDGSRTRDLPDADTLLRRLQAGVSARAPGHDEAAIVHGDYRLDNLLVHDDRVAAVIDWEMATLGDPLTDLALLLVYDRLSGISRGASDATASLAPGYPGAEEQLEHYELAGGRRLGDLELHLGLAHLKLAVILEGIHYRHLQGETVGTGFDNVGDSVEPLLAAGLAATRSLGKRTTGLRH</sequence>
<protein>
    <submittedName>
        <fullName evidence="2">Phosphotransferase family protein</fullName>
    </submittedName>
</protein>
<dbReference type="Gene3D" id="3.90.1200.10">
    <property type="match status" value="1"/>
</dbReference>
<dbReference type="SUPFAM" id="SSF56112">
    <property type="entry name" value="Protein kinase-like (PK-like)"/>
    <property type="match status" value="1"/>
</dbReference>